<keyword evidence="6" id="KW-1185">Reference proteome</keyword>
<dbReference type="EMBL" id="CP029289">
    <property type="protein sequence ID" value="AWR94257.1"/>
    <property type="molecule type" value="Genomic_DNA"/>
</dbReference>
<dbReference type="CDD" id="cd05301">
    <property type="entry name" value="GDH"/>
    <property type="match status" value="1"/>
</dbReference>
<dbReference type="Gene3D" id="3.40.50.720">
    <property type="entry name" value="NAD(P)-binding Rossmann-like Domain"/>
    <property type="match status" value="2"/>
</dbReference>
<accession>A0A2U9IDZ4</accession>
<dbReference type="GO" id="GO:0051287">
    <property type="term" value="F:NAD binding"/>
    <property type="evidence" value="ECO:0007669"/>
    <property type="project" value="InterPro"/>
</dbReference>
<dbReference type="PANTHER" id="PTHR10996:SF283">
    <property type="entry name" value="GLYOXYLATE_HYDROXYPYRUVATE REDUCTASE B"/>
    <property type="match status" value="1"/>
</dbReference>
<dbReference type="InterPro" id="IPR029753">
    <property type="entry name" value="D-isomer_DH_CS"/>
</dbReference>
<dbReference type="KEGG" id="abri:DFR85_06265"/>
<proteinExistence type="inferred from homology"/>
<dbReference type="InterPro" id="IPR006139">
    <property type="entry name" value="D-isomer_2_OHA_DH_cat_dom"/>
</dbReference>
<dbReference type="AlphaFoldDB" id="A0A2U9IDZ4"/>
<dbReference type="RefSeq" id="WP_110270138.1">
    <property type="nucleotide sequence ID" value="NZ_CP029289.2"/>
</dbReference>
<evidence type="ECO:0000313" key="6">
    <source>
        <dbReference type="Proteomes" id="UP000248044"/>
    </source>
</evidence>
<reference evidence="5 6" key="1">
    <citation type="submission" date="2018-05" db="EMBL/GenBank/DDBJ databases">
        <title>Complete Genome Sequences of Extremely Thermoacidophilic, Metal-Mobilizing Type-Strain Members of the Archaeal Family Sulfolobaceae: Acidianus brierleyi DSM-1651T, Acidianus sulfidivorans DSM-18786T, Metallosphaera hakonensis DSM-7519T, and Metallosphaera prunae DSM-10039T.</title>
        <authorList>
            <person name="Counts J.A."/>
            <person name="Kelly R.M."/>
        </authorList>
    </citation>
    <scope>NUCLEOTIDE SEQUENCE [LARGE SCALE GENOMIC DNA]</scope>
    <source>
        <strain evidence="5 6">DSM 1651</strain>
    </source>
</reference>
<protein>
    <submittedName>
        <fullName evidence="5">D-glycerate dehydrogenase</fullName>
    </submittedName>
</protein>
<dbReference type="SUPFAM" id="SSF52283">
    <property type="entry name" value="Formate/glycerate dehydrogenase catalytic domain-like"/>
    <property type="match status" value="1"/>
</dbReference>
<organism evidence="5 6">
    <name type="scientific">Acidianus brierleyi</name>
    <dbReference type="NCBI Taxonomy" id="41673"/>
    <lineage>
        <taxon>Archaea</taxon>
        <taxon>Thermoproteota</taxon>
        <taxon>Thermoprotei</taxon>
        <taxon>Sulfolobales</taxon>
        <taxon>Sulfolobaceae</taxon>
        <taxon>Acidianus</taxon>
    </lineage>
</organism>
<dbReference type="FunFam" id="3.40.50.720:FF:000462">
    <property type="entry name" value="Glyoxylate reductase (NADP+)"/>
    <property type="match status" value="1"/>
</dbReference>
<dbReference type="Proteomes" id="UP000248044">
    <property type="component" value="Chromosome"/>
</dbReference>
<dbReference type="PANTHER" id="PTHR10996">
    <property type="entry name" value="2-HYDROXYACID DEHYDROGENASE-RELATED"/>
    <property type="match status" value="1"/>
</dbReference>
<feature type="domain" description="D-isomer specific 2-hydroxyacid dehydrogenase NAD-binding" evidence="4">
    <location>
        <begin position="107"/>
        <end position="281"/>
    </location>
</feature>
<evidence type="ECO:0000313" key="5">
    <source>
        <dbReference type="EMBL" id="AWR94257.1"/>
    </source>
</evidence>
<dbReference type="Pfam" id="PF00389">
    <property type="entry name" value="2-Hacid_dh"/>
    <property type="match status" value="1"/>
</dbReference>
<dbReference type="OrthoDB" id="7437at2157"/>
<dbReference type="InterPro" id="IPR036291">
    <property type="entry name" value="NAD(P)-bd_dom_sf"/>
</dbReference>
<dbReference type="InterPro" id="IPR006140">
    <property type="entry name" value="D-isomer_DH_NAD-bd"/>
</dbReference>
<keyword evidence="1 2" id="KW-0560">Oxidoreductase</keyword>
<evidence type="ECO:0000256" key="2">
    <source>
        <dbReference type="RuleBase" id="RU003719"/>
    </source>
</evidence>
<comment type="similarity">
    <text evidence="2">Belongs to the D-isomer specific 2-hydroxyacid dehydrogenase family.</text>
</comment>
<dbReference type="Pfam" id="PF02826">
    <property type="entry name" value="2-Hacid_dh_C"/>
    <property type="match status" value="1"/>
</dbReference>
<dbReference type="GO" id="GO:0005829">
    <property type="term" value="C:cytosol"/>
    <property type="evidence" value="ECO:0007669"/>
    <property type="project" value="TreeGrafter"/>
</dbReference>
<dbReference type="GO" id="GO:0016618">
    <property type="term" value="F:hydroxypyruvate reductase [NAD(P)H] activity"/>
    <property type="evidence" value="ECO:0007669"/>
    <property type="project" value="TreeGrafter"/>
</dbReference>
<dbReference type="GO" id="GO:0030267">
    <property type="term" value="F:glyoxylate reductase (NADPH) activity"/>
    <property type="evidence" value="ECO:0007669"/>
    <property type="project" value="TreeGrafter"/>
</dbReference>
<sequence>MKVLVTKKLPGNWISYLSENVEVALWEENYPPPKEWIIDNIRDKDGILITLTERIDKEIIDSAPKLKVISTYSVGFDHIDVEYAKKRGIIITYTPEVLTEATADLIFGLLIAVSRRIVEGDKLIREGKWEISWYPTFMLGSEVYGKTLGLLGMGRIARAVMRRAKGFDMNIIYNSRAPHDVDAKFVDLNTLFSESDFLVIAVDLNTTTYHIVNEEKLKLMKKSSFLINASRGPVIDENALIKALKEGWIRGAALDVFEHEPLPKDSPLISMNNVVLTPHLGSATIETRDKMAEIAVKNLILALRGEKPIYEVR</sequence>
<dbReference type="GeneID" id="36831743"/>
<evidence type="ECO:0000256" key="1">
    <source>
        <dbReference type="ARBA" id="ARBA00023002"/>
    </source>
</evidence>
<evidence type="ECO:0000259" key="4">
    <source>
        <dbReference type="Pfam" id="PF02826"/>
    </source>
</evidence>
<dbReference type="PROSITE" id="PS00671">
    <property type="entry name" value="D_2_HYDROXYACID_DH_3"/>
    <property type="match status" value="1"/>
</dbReference>
<dbReference type="SUPFAM" id="SSF51735">
    <property type="entry name" value="NAD(P)-binding Rossmann-fold domains"/>
    <property type="match status" value="1"/>
</dbReference>
<name>A0A2U9IDZ4_9CREN</name>
<evidence type="ECO:0000259" key="3">
    <source>
        <dbReference type="Pfam" id="PF00389"/>
    </source>
</evidence>
<feature type="domain" description="D-isomer specific 2-hydroxyacid dehydrogenase catalytic" evidence="3">
    <location>
        <begin position="3"/>
        <end position="312"/>
    </location>
</feature>
<gene>
    <name evidence="5" type="ORF">DFR85_06265</name>
</gene>
<dbReference type="InterPro" id="IPR050223">
    <property type="entry name" value="D-isomer_2-hydroxyacid_DH"/>
</dbReference>